<dbReference type="Proteomes" id="UP001060215">
    <property type="component" value="Chromosome 13"/>
</dbReference>
<comment type="caution">
    <text evidence="1">The sequence shown here is derived from an EMBL/GenBank/DDBJ whole genome shotgun (WGS) entry which is preliminary data.</text>
</comment>
<keyword evidence="2" id="KW-1185">Reference proteome</keyword>
<accession>A0ACC0FUI1</accession>
<dbReference type="EMBL" id="CM045770">
    <property type="protein sequence ID" value="KAI7991720.1"/>
    <property type="molecule type" value="Genomic_DNA"/>
</dbReference>
<reference evidence="1 2" key="1">
    <citation type="journal article" date="2022" name="Plant J.">
        <title>Chromosome-level genome of Camellia lanceoleosa provides a valuable resource for understanding genome evolution and self-incompatibility.</title>
        <authorList>
            <person name="Gong W."/>
            <person name="Xiao S."/>
            <person name="Wang L."/>
            <person name="Liao Z."/>
            <person name="Chang Y."/>
            <person name="Mo W."/>
            <person name="Hu G."/>
            <person name="Li W."/>
            <person name="Zhao G."/>
            <person name="Zhu H."/>
            <person name="Hu X."/>
            <person name="Ji K."/>
            <person name="Xiang X."/>
            <person name="Song Q."/>
            <person name="Yuan D."/>
            <person name="Jin S."/>
            <person name="Zhang L."/>
        </authorList>
    </citation>
    <scope>NUCLEOTIDE SEQUENCE [LARGE SCALE GENOMIC DNA]</scope>
    <source>
        <strain evidence="1">SQ_2022a</strain>
    </source>
</reference>
<keyword evidence="1" id="KW-0418">Kinase</keyword>
<sequence length="629" mass="72020">MGTVFLVHDQSLDPSARCPFALKVVEKCSLHAADRRARWELSVLTRLSKPTHPFLPNLFGSFETPEFLGWAVPYCHGGDLNVLRYRQTDHVFSPAVIRFYLAEIICALDHLHSMGIVYRDLKPENVLIQQSGHITLTDFDLSRSLGPRIANPIMVDPDEKPRRRHRRNLARFVPVKFPAASALKKAKSARVSPVSRRKMSFERGERSNSFVGTDEYVSPEMVSGEGHEFAVDWWALGILAYEMMYGKTPFKGKNRKETFHNVVMKSPEFIGKSSALTDLIGRLLEKDPVKRMGFSNGASEIKHHEFFCGVKWDLLTEVARTPFLPSREEDGEDYLTAKLTANGFDVREYFERLTVSTSFPSSPLSSLSLEERLSACTYCKTKHARGHLGSYTVDSLVECVRTVITDGVKEIWLSNEDTGAYEYYNVLEQILGVLIKLVKDLKLQHQHKYDELQKTWLCKRCETMNAKLRVLEHILLLETYTQESIPALCKVRKYLVEATEEASLAYNKALLHQIVGISFCEASECVAVLPGDLILCFQEGKEQALYFDAHVLDAQRRRHDVRGCSCRFLVRYDHDQFEGSILVSTNQFMETIAMNRWRSLYWLQEGDRQQRVFDLIRIDGGRRQRSLVS</sequence>
<evidence type="ECO:0000313" key="1">
    <source>
        <dbReference type="EMBL" id="KAI7991720.1"/>
    </source>
</evidence>
<keyword evidence="1" id="KW-0808">Transferase</keyword>
<protein>
    <submittedName>
        <fullName evidence="1">Serine/threonine-protein kinase UCNL</fullName>
    </submittedName>
</protein>
<gene>
    <name evidence="1" type="ORF">LOK49_LG12G00757</name>
</gene>
<organism evidence="1 2">
    <name type="scientific">Camellia lanceoleosa</name>
    <dbReference type="NCBI Taxonomy" id="1840588"/>
    <lineage>
        <taxon>Eukaryota</taxon>
        <taxon>Viridiplantae</taxon>
        <taxon>Streptophyta</taxon>
        <taxon>Embryophyta</taxon>
        <taxon>Tracheophyta</taxon>
        <taxon>Spermatophyta</taxon>
        <taxon>Magnoliopsida</taxon>
        <taxon>eudicotyledons</taxon>
        <taxon>Gunneridae</taxon>
        <taxon>Pentapetalae</taxon>
        <taxon>asterids</taxon>
        <taxon>Ericales</taxon>
        <taxon>Theaceae</taxon>
        <taxon>Camellia</taxon>
    </lineage>
</organism>
<evidence type="ECO:0000313" key="2">
    <source>
        <dbReference type="Proteomes" id="UP001060215"/>
    </source>
</evidence>
<name>A0ACC0FUI1_9ERIC</name>
<proteinExistence type="predicted"/>